<proteinExistence type="predicted"/>
<protein>
    <submittedName>
        <fullName evidence="1">(thale cress) hypothetical protein</fullName>
    </submittedName>
</protein>
<reference evidence="1 2" key="1">
    <citation type="submission" date="2020-09" db="EMBL/GenBank/DDBJ databases">
        <authorList>
            <person name="Ashkenazy H."/>
        </authorList>
    </citation>
    <scope>NUCLEOTIDE SEQUENCE [LARGE SCALE GENOMIC DNA]</scope>
    <source>
        <strain evidence="2">cv. Cdm-0</strain>
    </source>
</reference>
<dbReference type="EMBL" id="LR881470">
    <property type="protein sequence ID" value="CAD5332255.1"/>
    <property type="molecule type" value="Genomic_DNA"/>
</dbReference>
<dbReference type="AlphaFoldDB" id="A0A7G2FFZ7"/>
<sequence>MVGASRLHLERLLEGEQYRKSSLTENISEDQMIP</sequence>
<accession>A0A7G2FFZ7</accession>
<evidence type="ECO:0000313" key="1">
    <source>
        <dbReference type="EMBL" id="CAD5332255.1"/>
    </source>
</evidence>
<dbReference type="Proteomes" id="UP000516314">
    <property type="component" value="Chromosome 5"/>
</dbReference>
<name>A0A7G2FFZ7_ARATH</name>
<evidence type="ECO:0000313" key="2">
    <source>
        <dbReference type="Proteomes" id="UP000516314"/>
    </source>
</evidence>
<organism evidence="1 2">
    <name type="scientific">Arabidopsis thaliana</name>
    <name type="common">Mouse-ear cress</name>
    <dbReference type="NCBI Taxonomy" id="3702"/>
    <lineage>
        <taxon>Eukaryota</taxon>
        <taxon>Viridiplantae</taxon>
        <taxon>Streptophyta</taxon>
        <taxon>Embryophyta</taxon>
        <taxon>Tracheophyta</taxon>
        <taxon>Spermatophyta</taxon>
        <taxon>Magnoliopsida</taxon>
        <taxon>eudicotyledons</taxon>
        <taxon>Gunneridae</taxon>
        <taxon>Pentapetalae</taxon>
        <taxon>rosids</taxon>
        <taxon>malvids</taxon>
        <taxon>Brassicales</taxon>
        <taxon>Brassicaceae</taxon>
        <taxon>Camelineae</taxon>
        <taxon>Arabidopsis</taxon>
    </lineage>
</organism>
<gene>
    <name evidence="1" type="ORF">AT9943_LOCUS19669</name>
</gene>